<organism evidence="1 2">
    <name type="scientific">Pocillopora damicornis</name>
    <name type="common">Cauliflower coral</name>
    <name type="synonym">Millepora damicornis</name>
    <dbReference type="NCBI Taxonomy" id="46731"/>
    <lineage>
        <taxon>Eukaryota</taxon>
        <taxon>Metazoa</taxon>
        <taxon>Cnidaria</taxon>
        <taxon>Anthozoa</taxon>
        <taxon>Hexacorallia</taxon>
        <taxon>Scleractinia</taxon>
        <taxon>Astrocoeniina</taxon>
        <taxon>Pocilloporidae</taxon>
        <taxon>Pocillopora</taxon>
    </lineage>
</organism>
<gene>
    <name evidence="1" type="ORF">pdam_00021059</name>
</gene>
<dbReference type="EMBL" id="RCHS01002351">
    <property type="protein sequence ID" value="RMX47857.1"/>
    <property type="molecule type" value="Genomic_DNA"/>
</dbReference>
<accession>A0A3M6U2L4</accession>
<keyword evidence="2" id="KW-1185">Reference proteome</keyword>
<dbReference type="Proteomes" id="UP000275408">
    <property type="component" value="Unassembled WGS sequence"/>
</dbReference>
<protein>
    <submittedName>
        <fullName evidence="1">Uncharacterized protein</fullName>
    </submittedName>
</protein>
<comment type="caution">
    <text evidence="1">The sequence shown here is derived from an EMBL/GenBank/DDBJ whole genome shotgun (WGS) entry which is preliminary data.</text>
</comment>
<dbReference type="AlphaFoldDB" id="A0A3M6U2L4"/>
<name>A0A3M6U2L4_POCDA</name>
<evidence type="ECO:0000313" key="1">
    <source>
        <dbReference type="EMBL" id="RMX47857.1"/>
    </source>
</evidence>
<sequence>MHLNSADEVKFPLIPHIAPIWPPDKRIEYVKARKAAFRRFVRKKMILFKFLQSMNSGMKDLFSEVVDSRDDANSIVNLTRNFQEEQRKKHERIFEIQTEAYHRAERKKTAWGKSRFDEDRCKVPRQSLTVTSKGNLNDSSSQTFIKDFQLTEGHQKISKIGRNTSVIFQRETVLLLRRNKTDEVVFPQKNGVMSFPQIDSSNKDAKHPVSDPRFQRLLTCLVPPANKGEFDHENMNSRMAKENRGYKRDKVQSRLSGKTLHEKWLATMTP</sequence>
<evidence type="ECO:0000313" key="2">
    <source>
        <dbReference type="Proteomes" id="UP000275408"/>
    </source>
</evidence>
<proteinExistence type="predicted"/>
<reference evidence="1 2" key="1">
    <citation type="journal article" date="2018" name="Sci. Rep.">
        <title>Comparative analysis of the Pocillopora damicornis genome highlights role of immune system in coral evolution.</title>
        <authorList>
            <person name="Cunning R."/>
            <person name="Bay R.A."/>
            <person name="Gillette P."/>
            <person name="Baker A.C."/>
            <person name="Traylor-Knowles N."/>
        </authorList>
    </citation>
    <scope>NUCLEOTIDE SEQUENCE [LARGE SCALE GENOMIC DNA]</scope>
    <source>
        <strain evidence="1">RSMAS</strain>
        <tissue evidence="1">Whole animal</tissue>
    </source>
</reference>